<dbReference type="STRING" id="596315.HMPREF0634_1122"/>
<feature type="domain" description="RsdA/BaiN/AoA(So)-like insert" evidence="5">
    <location>
        <begin position="196"/>
        <end position="355"/>
    </location>
</feature>
<evidence type="ECO:0000259" key="5">
    <source>
        <dbReference type="Pfam" id="PF22780"/>
    </source>
</evidence>
<dbReference type="AlphaFoldDB" id="E0E2Y3"/>
<dbReference type="Gene3D" id="3.50.50.60">
    <property type="entry name" value="FAD/NAD(P)-binding domain"/>
    <property type="match status" value="1"/>
</dbReference>
<evidence type="ECO:0000259" key="4">
    <source>
        <dbReference type="Pfam" id="PF03486"/>
    </source>
</evidence>
<dbReference type="EMBL" id="ADGQ01000050">
    <property type="protein sequence ID" value="EFM64754.1"/>
    <property type="molecule type" value="Genomic_DNA"/>
</dbReference>
<dbReference type="PANTHER" id="PTHR42887">
    <property type="entry name" value="OS12G0638800 PROTEIN"/>
    <property type="match status" value="1"/>
</dbReference>
<evidence type="ECO:0000313" key="6">
    <source>
        <dbReference type="EMBL" id="EFM64754.1"/>
    </source>
</evidence>
<dbReference type="Gene3D" id="1.10.8.260">
    <property type="entry name" value="HI0933 insert domain-like"/>
    <property type="match status" value="1"/>
</dbReference>
<dbReference type="eggNOG" id="COG2081">
    <property type="taxonomic scope" value="Bacteria"/>
</dbReference>
<protein>
    <submittedName>
        <fullName evidence="6">Flavoprotein family protein</fullName>
    </submittedName>
</protein>
<dbReference type="InterPro" id="IPR057661">
    <property type="entry name" value="RsdA/BaiN/AoA(So)_Rossmann"/>
</dbReference>
<keyword evidence="3" id="KW-0274">FAD</keyword>
<dbReference type="PRINTS" id="PR00368">
    <property type="entry name" value="FADPNR"/>
</dbReference>
<sequence>MKKEYDLIVVGAGPGGIMAALTARKYNNTSKIALVESGKALGQKLAMTGGGRCNFTNNRPIEEFFDMVVNNKKFLYSSFYSFTNEDLKTFVRSLGLDYNVEVDNDQKVYIKTSKAQDFIGALEAKLKDANINLYLGCKVRDINIEDKIKSVKFKDYLLSAKRVVFATGGLSFPKTGSDGSILGLLEAKGYDVVSPRPGLVPIEVKEKWVKNLAGISMNKVLVWTKIGRKKRGILGDIIFTHKGLGGPAILKMSSYINDNPLDREIFIDFLPAMSRDQVYNLAINDRKKTIGVNLRGSLPNNFIKFILDELSRKIGFDLLGQTTANMTKEKIDIVVDAIKEAKFTVKKLAGIETATITAGGISHKQINPASMESKLHPGVYFVGEMIDVDALTGGFNLQIAFSTGYLAGMSLAKSLKAK</sequence>
<dbReference type="Gene3D" id="2.40.30.10">
    <property type="entry name" value="Translation factors"/>
    <property type="match status" value="1"/>
</dbReference>
<keyword evidence="7" id="KW-1185">Reference proteome</keyword>
<dbReference type="NCBIfam" id="TIGR00275">
    <property type="entry name" value="aminoacetone oxidase family FAD-binding enzyme"/>
    <property type="match status" value="1"/>
</dbReference>
<dbReference type="Pfam" id="PF22780">
    <property type="entry name" value="HI0933_like_1st"/>
    <property type="match status" value="1"/>
</dbReference>
<comment type="cofactor">
    <cofactor evidence="1">
        <name>FAD</name>
        <dbReference type="ChEBI" id="CHEBI:57692"/>
    </cofactor>
</comment>
<dbReference type="InterPro" id="IPR023166">
    <property type="entry name" value="BaiN-like_dom_sf"/>
</dbReference>
<dbReference type="InterPro" id="IPR036188">
    <property type="entry name" value="FAD/NAD-bd_sf"/>
</dbReference>
<accession>E0E2Y3</accession>
<dbReference type="RefSeq" id="WP_007789409.1">
    <property type="nucleotide sequence ID" value="NZ_ADGQ01000050.1"/>
</dbReference>
<gene>
    <name evidence="6" type="ORF">HMPREF0634_1122</name>
</gene>
<organism evidence="6 7">
    <name type="scientific">Peptostreptococcus stomatis DSM 17678</name>
    <dbReference type="NCBI Taxonomy" id="596315"/>
    <lineage>
        <taxon>Bacteria</taxon>
        <taxon>Bacillati</taxon>
        <taxon>Bacillota</taxon>
        <taxon>Clostridia</taxon>
        <taxon>Peptostreptococcales</taxon>
        <taxon>Peptostreptococcaceae</taxon>
        <taxon>Peptostreptococcus</taxon>
    </lineage>
</organism>
<keyword evidence="2" id="KW-0285">Flavoprotein</keyword>
<dbReference type="Proteomes" id="UP000003244">
    <property type="component" value="Unassembled WGS sequence"/>
</dbReference>
<dbReference type="PRINTS" id="PR00411">
    <property type="entry name" value="PNDRDTASEI"/>
</dbReference>
<dbReference type="GeneID" id="84800615"/>
<dbReference type="SUPFAM" id="SSF51905">
    <property type="entry name" value="FAD/NAD(P)-binding domain"/>
    <property type="match status" value="1"/>
</dbReference>
<dbReference type="OrthoDB" id="9773233at2"/>
<name>E0E2Y3_9FIRM</name>
<feature type="domain" description="RsdA/BaiN/AoA(So)-like Rossmann fold-like" evidence="4">
    <location>
        <begin position="6"/>
        <end position="409"/>
    </location>
</feature>
<evidence type="ECO:0000313" key="7">
    <source>
        <dbReference type="Proteomes" id="UP000003244"/>
    </source>
</evidence>
<dbReference type="PANTHER" id="PTHR42887:SF2">
    <property type="entry name" value="OS12G0638800 PROTEIN"/>
    <property type="match status" value="1"/>
</dbReference>
<evidence type="ECO:0000256" key="3">
    <source>
        <dbReference type="ARBA" id="ARBA00022827"/>
    </source>
</evidence>
<dbReference type="Pfam" id="PF03486">
    <property type="entry name" value="HI0933_like"/>
    <property type="match status" value="1"/>
</dbReference>
<reference evidence="6 7" key="1">
    <citation type="submission" date="2010-08" db="EMBL/GenBank/DDBJ databases">
        <authorList>
            <person name="Harkins D.M."/>
            <person name="Madupu R."/>
            <person name="Durkin A.S."/>
            <person name="Torralba M."/>
            <person name="Methe B."/>
            <person name="Sutton G.G."/>
            <person name="Nelson K.E."/>
        </authorList>
    </citation>
    <scope>NUCLEOTIDE SEQUENCE [LARGE SCALE GENOMIC DNA]</scope>
    <source>
        <strain evidence="6 7">DSM 17678</strain>
    </source>
</reference>
<evidence type="ECO:0000256" key="1">
    <source>
        <dbReference type="ARBA" id="ARBA00001974"/>
    </source>
</evidence>
<comment type="caution">
    <text evidence="6">The sequence shown here is derived from an EMBL/GenBank/DDBJ whole genome shotgun (WGS) entry which is preliminary data.</text>
</comment>
<dbReference type="InterPro" id="IPR004792">
    <property type="entry name" value="BaiN-like"/>
</dbReference>
<dbReference type="SUPFAM" id="SSF160996">
    <property type="entry name" value="HI0933 insert domain-like"/>
    <property type="match status" value="1"/>
</dbReference>
<evidence type="ECO:0000256" key="2">
    <source>
        <dbReference type="ARBA" id="ARBA00022630"/>
    </source>
</evidence>
<dbReference type="InterPro" id="IPR055178">
    <property type="entry name" value="RsdA/BaiN/AoA(So)-like_dom"/>
</dbReference>
<proteinExistence type="predicted"/>